<protein>
    <submittedName>
        <fullName evidence="2">Uncharacterized protein</fullName>
    </submittedName>
</protein>
<dbReference type="EMBL" id="CAJOBP010080735">
    <property type="protein sequence ID" value="CAF4913954.1"/>
    <property type="molecule type" value="Genomic_DNA"/>
</dbReference>
<dbReference type="EMBL" id="CAJOBP010084775">
    <property type="protein sequence ID" value="CAF4926678.1"/>
    <property type="molecule type" value="Genomic_DNA"/>
</dbReference>
<reference evidence="2" key="1">
    <citation type="submission" date="2021-02" db="EMBL/GenBank/DDBJ databases">
        <authorList>
            <person name="Nowell W R."/>
        </authorList>
    </citation>
    <scope>NUCLEOTIDE SEQUENCE</scope>
</reference>
<dbReference type="AlphaFoldDB" id="A0A821WK44"/>
<keyword evidence="3" id="KW-1185">Reference proteome</keyword>
<feature type="non-terminal residue" evidence="2">
    <location>
        <position position="1"/>
    </location>
</feature>
<dbReference type="Proteomes" id="UP000663873">
    <property type="component" value="Unassembled WGS sequence"/>
</dbReference>
<gene>
    <name evidence="1" type="ORF">UJA718_LOCUS46099</name>
    <name evidence="2" type="ORF">UJA718_LOCUS46680</name>
</gene>
<name>A0A821WK44_9BILA</name>
<evidence type="ECO:0000313" key="1">
    <source>
        <dbReference type="EMBL" id="CAF4913954.1"/>
    </source>
</evidence>
<evidence type="ECO:0000313" key="2">
    <source>
        <dbReference type="EMBL" id="CAF4926678.1"/>
    </source>
</evidence>
<proteinExistence type="predicted"/>
<organism evidence="2 3">
    <name type="scientific">Rotaria socialis</name>
    <dbReference type="NCBI Taxonomy" id="392032"/>
    <lineage>
        <taxon>Eukaryota</taxon>
        <taxon>Metazoa</taxon>
        <taxon>Spiralia</taxon>
        <taxon>Gnathifera</taxon>
        <taxon>Rotifera</taxon>
        <taxon>Eurotatoria</taxon>
        <taxon>Bdelloidea</taxon>
        <taxon>Philodinida</taxon>
        <taxon>Philodinidae</taxon>
        <taxon>Rotaria</taxon>
    </lineage>
</organism>
<accession>A0A821WK44</accession>
<comment type="caution">
    <text evidence="2">The sequence shown here is derived from an EMBL/GenBank/DDBJ whole genome shotgun (WGS) entry which is preliminary data.</text>
</comment>
<sequence length="73" mass="8260">VKLIIDLCCRLPLNEFFFIKSKMRVTTTNRTSKLQTPTRTKTSSTTILNEQTGHLQNGTTIVSPTSSNNVIRY</sequence>
<evidence type="ECO:0000313" key="3">
    <source>
        <dbReference type="Proteomes" id="UP000663873"/>
    </source>
</evidence>